<sequence>AVKVKLFKSMSLSLVGGNITEGIEWRGSGFLVVWSGKQSYDCLKDEGNKHLIVNHSIQFKEPETGAHTNNVEGMWRHAKAYMSQYCRKKTILRRVLGKTYVFKIVSSTKC</sequence>
<evidence type="ECO:0000313" key="1">
    <source>
        <dbReference type="EMBL" id="KAF0744094.1"/>
    </source>
</evidence>
<gene>
    <name evidence="1" type="ORF">FWK35_00027358</name>
</gene>
<comment type="caution">
    <text evidence="1">The sequence shown here is derived from an EMBL/GenBank/DDBJ whole genome shotgun (WGS) entry which is preliminary data.</text>
</comment>
<keyword evidence="2" id="KW-1185">Reference proteome</keyword>
<name>A0A6G0XTZ3_APHCR</name>
<accession>A0A6G0XTZ3</accession>
<dbReference type="AlphaFoldDB" id="A0A6G0XTZ3"/>
<protein>
    <submittedName>
        <fullName evidence="1">DDE Tnp IS1595 domain-containing protein</fullName>
    </submittedName>
</protein>
<dbReference type="InterPro" id="IPR053164">
    <property type="entry name" value="IS1016-like_transposase"/>
</dbReference>
<dbReference type="PANTHER" id="PTHR47163:SF2">
    <property type="entry name" value="SI:DKEY-17M8.2"/>
    <property type="match status" value="1"/>
</dbReference>
<dbReference type="EMBL" id="VUJU01007546">
    <property type="protein sequence ID" value="KAF0744094.1"/>
    <property type="molecule type" value="Genomic_DNA"/>
</dbReference>
<dbReference type="PANTHER" id="PTHR47163">
    <property type="entry name" value="DDE_TNP_IS1595 DOMAIN-CONTAINING PROTEIN"/>
    <property type="match status" value="1"/>
</dbReference>
<reference evidence="1 2" key="1">
    <citation type="submission" date="2019-08" db="EMBL/GenBank/DDBJ databases">
        <title>Whole genome of Aphis craccivora.</title>
        <authorList>
            <person name="Voronova N.V."/>
            <person name="Shulinski R.S."/>
            <person name="Bandarenka Y.V."/>
            <person name="Zhorov D.G."/>
            <person name="Warner D."/>
        </authorList>
    </citation>
    <scope>NUCLEOTIDE SEQUENCE [LARGE SCALE GENOMIC DNA]</scope>
    <source>
        <strain evidence="1">180601</strain>
        <tissue evidence="1">Whole Body</tissue>
    </source>
</reference>
<feature type="non-terminal residue" evidence="1">
    <location>
        <position position="1"/>
    </location>
</feature>
<organism evidence="1 2">
    <name type="scientific">Aphis craccivora</name>
    <name type="common">Cowpea aphid</name>
    <dbReference type="NCBI Taxonomy" id="307492"/>
    <lineage>
        <taxon>Eukaryota</taxon>
        <taxon>Metazoa</taxon>
        <taxon>Ecdysozoa</taxon>
        <taxon>Arthropoda</taxon>
        <taxon>Hexapoda</taxon>
        <taxon>Insecta</taxon>
        <taxon>Pterygota</taxon>
        <taxon>Neoptera</taxon>
        <taxon>Paraneoptera</taxon>
        <taxon>Hemiptera</taxon>
        <taxon>Sternorrhyncha</taxon>
        <taxon>Aphidomorpha</taxon>
        <taxon>Aphidoidea</taxon>
        <taxon>Aphididae</taxon>
        <taxon>Aphidini</taxon>
        <taxon>Aphis</taxon>
        <taxon>Aphis</taxon>
    </lineage>
</organism>
<dbReference type="Proteomes" id="UP000478052">
    <property type="component" value="Unassembled WGS sequence"/>
</dbReference>
<evidence type="ECO:0000313" key="2">
    <source>
        <dbReference type="Proteomes" id="UP000478052"/>
    </source>
</evidence>
<proteinExistence type="predicted"/>
<dbReference type="OrthoDB" id="8061556at2759"/>